<sequence length="146" mass="17040">MKNKRNILIIILVALIIMSIYFLNNWSKSNSYHLRTYVEQEQKTKGADGITVENIYTEDWWELSSSSRDSNIAKAWLEFQSNLVWDNDVNLPERKADEIISLSKKGVAYIHWEIWYSDKGEDVYISAGSNNKTIVNITEFESLLRD</sequence>
<feature type="transmembrane region" description="Helical" evidence="1">
    <location>
        <begin position="7"/>
        <end position="26"/>
    </location>
</feature>
<dbReference type="RefSeq" id="WP_160196097.1">
    <property type="nucleotide sequence ID" value="NZ_QXXA01000003.1"/>
</dbReference>
<keyword evidence="1" id="KW-1133">Transmembrane helix</keyword>
<evidence type="ECO:0000256" key="1">
    <source>
        <dbReference type="SAM" id="Phobius"/>
    </source>
</evidence>
<keyword evidence="1" id="KW-0812">Transmembrane</keyword>
<dbReference type="Proteomes" id="UP000467132">
    <property type="component" value="Unassembled WGS sequence"/>
</dbReference>
<comment type="caution">
    <text evidence="2">The sequence shown here is derived from an EMBL/GenBank/DDBJ whole genome shotgun (WGS) entry which is preliminary data.</text>
</comment>
<evidence type="ECO:0000313" key="2">
    <source>
        <dbReference type="EMBL" id="NBI05593.1"/>
    </source>
</evidence>
<gene>
    <name evidence="2" type="ORF">D3Z33_01840</name>
</gene>
<keyword evidence="3" id="KW-1185">Reference proteome</keyword>
<name>A0A845QYY8_9CLOT</name>
<dbReference type="EMBL" id="QXXA01000003">
    <property type="protein sequence ID" value="NBI05593.1"/>
    <property type="molecule type" value="Genomic_DNA"/>
</dbReference>
<accession>A0A845QYY8</accession>
<keyword evidence="1" id="KW-0472">Membrane</keyword>
<organism evidence="2 3">
    <name type="scientific">Senegalia massiliensis</name>
    <dbReference type="NCBI Taxonomy" id="1720316"/>
    <lineage>
        <taxon>Bacteria</taxon>
        <taxon>Bacillati</taxon>
        <taxon>Bacillota</taxon>
        <taxon>Clostridia</taxon>
        <taxon>Eubacteriales</taxon>
        <taxon>Clostridiaceae</taxon>
        <taxon>Senegalia</taxon>
    </lineage>
</organism>
<dbReference type="AlphaFoldDB" id="A0A845QYY8"/>
<reference evidence="2 3" key="1">
    <citation type="submission" date="2018-08" db="EMBL/GenBank/DDBJ databases">
        <title>Murine metabolic-syndrome-specific gut microbial biobank.</title>
        <authorList>
            <person name="Liu C."/>
        </authorList>
    </citation>
    <scope>NUCLEOTIDE SEQUENCE [LARGE SCALE GENOMIC DNA]</scope>
    <source>
        <strain evidence="2 3">583</strain>
    </source>
</reference>
<evidence type="ECO:0000313" key="3">
    <source>
        <dbReference type="Proteomes" id="UP000467132"/>
    </source>
</evidence>
<proteinExistence type="predicted"/>
<protein>
    <submittedName>
        <fullName evidence="2">Uncharacterized protein</fullName>
    </submittedName>
</protein>